<proteinExistence type="predicted"/>
<protein>
    <submittedName>
        <fullName evidence="1">10440_t:CDS:1</fullName>
    </submittedName>
</protein>
<keyword evidence="2" id="KW-1185">Reference proteome</keyword>
<evidence type="ECO:0000313" key="1">
    <source>
        <dbReference type="EMBL" id="CAG8499922.1"/>
    </source>
</evidence>
<gene>
    <name evidence="1" type="ORF">RFULGI_LOCUS2387</name>
</gene>
<dbReference type="OrthoDB" id="8886319at2759"/>
<organism evidence="1 2">
    <name type="scientific">Racocetra fulgida</name>
    <dbReference type="NCBI Taxonomy" id="60492"/>
    <lineage>
        <taxon>Eukaryota</taxon>
        <taxon>Fungi</taxon>
        <taxon>Fungi incertae sedis</taxon>
        <taxon>Mucoromycota</taxon>
        <taxon>Glomeromycotina</taxon>
        <taxon>Glomeromycetes</taxon>
        <taxon>Diversisporales</taxon>
        <taxon>Gigasporaceae</taxon>
        <taxon>Racocetra</taxon>
    </lineage>
</organism>
<name>A0A9N8ZLJ8_9GLOM</name>
<sequence length="231" mass="25261">MKRNRKSKKRLLSSNRVPKSINLSEGSGTTDIDISISAEANDTDISLQTLVNSIPADTQDTNNNFENDDFEIHEFEDIQINDANTEVSADVQITCNCNAKIPESIDVPIDSPENNSDVGMIIPIPISSPTSINTPSITQIQVDITNSASLTSPILYQTSQMPGTQIDSVSAITSSILTSIIANTYVLNANELSQLLVENNIDYNNVRNQRNLCVVTINIKSNVNNDETNNF</sequence>
<accession>A0A9N8ZLJ8</accession>
<evidence type="ECO:0000313" key="2">
    <source>
        <dbReference type="Proteomes" id="UP000789396"/>
    </source>
</evidence>
<reference evidence="1" key="1">
    <citation type="submission" date="2021-06" db="EMBL/GenBank/DDBJ databases">
        <authorList>
            <person name="Kallberg Y."/>
            <person name="Tangrot J."/>
            <person name="Rosling A."/>
        </authorList>
    </citation>
    <scope>NUCLEOTIDE SEQUENCE</scope>
    <source>
        <strain evidence="1">IN212</strain>
    </source>
</reference>
<dbReference type="Proteomes" id="UP000789396">
    <property type="component" value="Unassembled WGS sequence"/>
</dbReference>
<dbReference type="AlphaFoldDB" id="A0A9N8ZLJ8"/>
<dbReference type="EMBL" id="CAJVPZ010001789">
    <property type="protein sequence ID" value="CAG8499922.1"/>
    <property type="molecule type" value="Genomic_DNA"/>
</dbReference>
<comment type="caution">
    <text evidence="1">The sequence shown here is derived from an EMBL/GenBank/DDBJ whole genome shotgun (WGS) entry which is preliminary data.</text>
</comment>